<feature type="transmembrane region" description="Helical" evidence="6">
    <location>
        <begin position="62"/>
        <end position="87"/>
    </location>
</feature>
<evidence type="ECO:0000313" key="9">
    <source>
        <dbReference type="Proteomes" id="UP000031890"/>
    </source>
</evidence>
<accession>A0A0B6F4L6</accession>
<dbReference type="HOGENOM" id="CLU_039483_5_0_11"/>
<dbReference type="AlphaFoldDB" id="A0A0B6F4L6"/>
<reference evidence="8 9" key="1">
    <citation type="journal article" date="2015" name="Genome Announc.">
        <title>Complete Genome Sequence and Annotation of Corynebacterium singulare DSM 44357, Isolated from a Human Semen Specimen.</title>
        <authorList>
            <person name="Merten M."/>
            <person name="Brinkrolf K."/>
            <person name="Albersmeier A."/>
            <person name="Kutter Y."/>
            <person name="Ruckert C."/>
            <person name="Tauch A."/>
        </authorList>
    </citation>
    <scope>NUCLEOTIDE SEQUENCE [LARGE SCALE GENOMIC DNA]</scope>
    <source>
        <strain evidence="8">IBS B52218</strain>
    </source>
</reference>
<evidence type="ECO:0000259" key="7">
    <source>
        <dbReference type="Pfam" id="PF01061"/>
    </source>
</evidence>
<dbReference type="GO" id="GO:0046677">
    <property type="term" value="P:response to antibiotic"/>
    <property type="evidence" value="ECO:0007669"/>
    <property type="project" value="UniProtKB-KW"/>
</dbReference>
<sequence length="265" mass="28613">MSITTSATPTLGTTLKYAAHDLKRLRRDLPTLFFSIGLPVIFYMLFGAMQEYGDTEFNGGNVAALVMIGMALYAGATGAVGAAGSMVAENRAGWGRQLALTPLRASQLGLAHVLNIAVRAILPIAAVFLTGGLTKATMQPDQWFLAFLITSACAIPFGIYGMACAMLIPTENTVSIASSSIVILAFAGNVFMPLKESLLEIGRFTPMYGAQALARWPLSEGAQMIDGERPFVEDPLWYAWVNITVWTVVFVGFCVFLRNRDKNRA</sequence>
<protein>
    <submittedName>
        <fullName evidence="8">ABC-2 type transporter</fullName>
    </submittedName>
</protein>
<dbReference type="PANTHER" id="PTHR43077">
    <property type="entry name" value="TRANSPORT PERMEASE YVFS-RELATED"/>
    <property type="match status" value="1"/>
</dbReference>
<keyword evidence="4 6" id="KW-0472">Membrane</keyword>
<feature type="transmembrane region" description="Helical" evidence="6">
    <location>
        <begin position="108"/>
        <end position="131"/>
    </location>
</feature>
<gene>
    <name evidence="8" type="ORF">CSING_07230</name>
</gene>
<dbReference type="OrthoDB" id="63188at2"/>
<dbReference type="PIRSF" id="PIRSF006648">
    <property type="entry name" value="DrrB"/>
    <property type="match status" value="1"/>
</dbReference>
<comment type="subcellular location">
    <subcellularLocation>
        <location evidence="1">Membrane</location>
        <topology evidence="1">Multi-pass membrane protein</topology>
    </subcellularLocation>
</comment>
<evidence type="ECO:0000256" key="2">
    <source>
        <dbReference type="ARBA" id="ARBA00022692"/>
    </source>
</evidence>
<keyword evidence="5" id="KW-0046">Antibiotic resistance</keyword>
<keyword evidence="3 6" id="KW-1133">Transmembrane helix</keyword>
<feature type="transmembrane region" description="Helical" evidence="6">
    <location>
        <begin position="143"/>
        <end position="167"/>
    </location>
</feature>
<dbReference type="GO" id="GO:0140359">
    <property type="term" value="F:ABC-type transporter activity"/>
    <property type="evidence" value="ECO:0007669"/>
    <property type="project" value="InterPro"/>
</dbReference>
<dbReference type="KEGG" id="csx:CSING_07230"/>
<feature type="transmembrane region" description="Helical" evidence="6">
    <location>
        <begin position="237"/>
        <end position="257"/>
    </location>
</feature>
<evidence type="ECO:0000256" key="3">
    <source>
        <dbReference type="ARBA" id="ARBA00022989"/>
    </source>
</evidence>
<feature type="domain" description="ABC-2 type transporter transmembrane" evidence="7">
    <location>
        <begin position="22"/>
        <end position="195"/>
    </location>
</feature>
<dbReference type="InterPro" id="IPR013525">
    <property type="entry name" value="ABC2_TM"/>
</dbReference>
<evidence type="ECO:0000256" key="5">
    <source>
        <dbReference type="ARBA" id="ARBA00023251"/>
    </source>
</evidence>
<dbReference type="InterPro" id="IPR000412">
    <property type="entry name" value="ABC_2_transport"/>
</dbReference>
<dbReference type="Proteomes" id="UP000031890">
    <property type="component" value="Chromosome"/>
</dbReference>
<evidence type="ECO:0000313" key="8">
    <source>
        <dbReference type="EMBL" id="AJI78976.1"/>
    </source>
</evidence>
<dbReference type="PANTHER" id="PTHR43077:SF11">
    <property type="entry name" value="TRANSPORT PERMEASE YVFS-RELATED"/>
    <property type="match status" value="1"/>
</dbReference>
<evidence type="ECO:0000256" key="4">
    <source>
        <dbReference type="ARBA" id="ARBA00023136"/>
    </source>
</evidence>
<keyword evidence="2 6" id="KW-0812">Transmembrane</keyword>
<dbReference type="GO" id="GO:0043190">
    <property type="term" value="C:ATP-binding cassette (ABC) transporter complex"/>
    <property type="evidence" value="ECO:0007669"/>
    <property type="project" value="InterPro"/>
</dbReference>
<dbReference type="RefSeq" id="WP_042530945.1">
    <property type="nucleotide sequence ID" value="NZ_CP010827.1"/>
</dbReference>
<evidence type="ECO:0000256" key="1">
    <source>
        <dbReference type="ARBA" id="ARBA00004141"/>
    </source>
</evidence>
<feature type="transmembrane region" description="Helical" evidence="6">
    <location>
        <begin position="174"/>
        <end position="194"/>
    </location>
</feature>
<organism evidence="8 9">
    <name type="scientific">Corynebacterium singulare</name>
    <dbReference type="NCBI Taxonomy" id="161899"/>
    <lineage>
        <taxon>Bacteria</taxon>
        <taxon>Bacillati</taxon>
        <taxon>Actinomycetota</taxon>
        <taxon>Actinomycetes</taxon>
        <taxon>Mycobacteriales</taxon>
        <taxon>Corynebacteriaceae</taxon>
        <taxon>Corynebacterium</taxon>
    </lineage>
</organism>
<feature type="transmembrane region" description="Helical" evidence="6">
    <location>
        <begin position="32"/>
        <end position="50"/>
    </location>
</feature>
<evidence type="ECO:0000256" key="6">
    <source>
        <dbReference type="SAM" id="Phobius"/>
    </source>
</evidence>
<dbReference type="EMBL" id="CP010827">
    <property type="protein sequence ID" value="AJI78976.1"/>
    <property type="molecule type" value="Genomic_DNA"/>
</dbReference>
<dbReference type="Pfam" id="PF01061">
    <property type="entry name" value="ABC2_membrane"/>
    <property type="match status" value="1"/>
</dbReference>
<dbReference type="InterPro" id="IPR051328">
    <property type="entry name" value="T7SS_ABC-Transporter"/>
</dbReference>
<dbReference type="STRING" id="161899.CSING_07230"/>
<proteinExistence type="predicted"/>
<name>A0A0B6F4L6_9CORY</name>